<keyword evidence="5 7" id="KW-0648">Protein biosynthesis</keyword>
<feature type="compositionally biased region" description="Basic and acidic residues" evidence="8">
    <location>
        <begin position="847"/>
        <end position="927"/>
    </location>
</feature>
<name>A0A066VVJ6_TILAU</name>
<feature type="compositionally biased region" description="Basic and acidic residues" evidence="8">
    <location>
        <begin position="1042"/>
        <end position="1055"/>
    </location>
</feature>
<keyword evidence="2 7" id="KW-0963">Cytoplasm</keyword>
<dbReference type="Gene3D" id="4.10.860.10">
    <property type="entry name" value="UVR domain"/>
    <property type="match status" value="1"/>
</dbReference>
<accession>A0A066VVJ6</accession>
<dbReference type="GO" id="GO:0043614">
    <property type="term" value="C:multi-eIF complex"/>
    <property type="evidence" value="ECO:0007669"/>
    <property type="project" value="TreeGrafter"/>
</dbReference>
<evidence type="ECO:0000256" key="8">
    <source>
        <dbReference type="SAM" id="MobiDB-lite"/>
    </source>
</evidence>
<feature type="region of interest" description="Disordered" evidence="8">
    <location>
        <begin position="847"/>
        <end position="1055"/>
    </location>
</feature>
<dbReference type="GeneID" id="25266501"/>
<feature type="compositionally biased region" description="Low complexity" evidence="8">
    <location>
        <begin position="119"/>
        <end position="130"/>
    </location>
</feature>
<feature type="region of interest" description="Disordered" evidence="8">
    <location>
        <begin position="112"/>
        <end position="154"/>
    </location>
</feature>
<comment type="function">
    <text evidence="7">RNA-binding component of the eukaryotic translation initiation factor 3 (eIF-3) complex, which is involved in protein synthesis of a specialized repertoire of mRNAs and, together with other initiation factors, stimulates binding of mRNA and methionyl-tRNAi to the 40S ribosome. The eIF-3 complex specifically targets and initiates translation of a subset of mRNAs involved in cell proliferation.</text>
</comment>
<dbReference type="OrthoDB" id="18884at2759"/>
<gene>
    <name evidence="7" type="primary">TIF32</name>
    <name evidence="10" type="ORF">K437DRAFT_274144</name>
</gene>
<keyword evidence="4 7" id="KW-0694">RNA-binding</keyword>
<dbReference type="GO" id="GO:0003743">
    <property type="term" value="F:translation initiation factor activity"/>
    <property type="evidence" value="ECO:0007669"/>
    <property type="project" value="UniProtKB-UniRule"/>
</dbReference>
<dbReference type="GO" id="GO:0071540">
    <property type="term" value="C:eukaryotic translation initiation factor 3 complex, eIF3e"/>
    <property type="evidence" value="ECO:0007669"/>
    <property type="project" value="TreeGrafter"/>
</dbReference>
<dbReference type="PANTHER" id="PTHR14005:SF0">
    <property type="entry name" value="EUKARYOTIC TRANSLATION INITIATION FACTOR 3 SUBUNIT A"/>
    <property type="match status" value="1"/>
</dbReference>
<evidence type="ECO:0000256" key="1">
    <source>
        <dbReference type="ARBA" id="ARBA00004496"/>
    </source>
</evidence>
<dbReference type="HOGENOM" id="CLU_002096_2_1_1"/>
<dbReference type="PROSITE" id="PS50250">
    <property type="entry name" value="PCI"/>
    <property type="match status" value="1"/>
</dbReference>
<evidence type="ECO:0000256" key="7">
    <source>
        <dbReference type="HAMAP-Rule" id="MF_03000"/>
    </source>
</evidence>
<evidence type="ECO:0000313" key="11">
    <source>
        <dbReference type="Proteomes" id="UP000027361"/>
    </source>
</evidence>
<evidence type="ECO:0000256" key="6">
    <source>
        <dbReference type="ARBA" id="ARBA00023054"/>
    </source>
</evidence>
<dbReference type="RefSeq" id="XP_013243284.1">
    <property type="nucleotide sequence ID" value="XM_013387830.1"/>
</dbReference>
<evidence type="ECO:0000256" key="3">
    <source>
        <dbReference type="ARBA" id="ARBA00022540"/>
    </source>
</evidence>
<dbReference type="SMART" id="SM00088">
    <property type="entry name" value="PINT"/>
    <property type="match status" value="1"/>
</dbReference>
<dbReference type="Gene3D" id="1.25.40.860">
    <property type="match status" value="2"/>
</dbReference>
<feature type="compositionally biased region" description="Acidic residues" evidence="8">
    <location>
        <begin position="131"/>
        <end position="143"/>
    </location>
</feature>
<comment type="subcellular location">
    <subcellularLocation>
        <location evidence="1 7">Cytoplasm</location>
    </subcellularLocation>
</comment>
<keyword evidence="3 7" id="KW-0396">Initiation factor</keyword>
<evidence type="ECO:0000259" key="9">
    <source>
        <dbReference type="PROSITE" id="PS50250"/>
    </source>
</evidence>
<dbReference type="Proteomes" id="UP000027361">
    <property type="component" value="Unassembled WGS sequence"/>
</dbReference>
<dbReference type="Pfam" id="PF22591">
    <property type="entry name" value="eIF3a_PCI_TPR-like"/>
    <property type="match status" value="1"/>
</dbReference>
<comment type="caution">
    <text evidence="10">The sequence shown here is derived from an EMBL/GenBank/DDBJ whole genome shotgun (WGS) entry which is preliminary data.</text>
</comment>
<dbReference type="HAMAP" id="MF_03000">
    <property type="entry name" value="eIF3a"/>
    <property type="match status" value="1"/>
</dbReference>
<keyword evidence="6 7" id="KW-0175">Coiled coil</keyword>
<comment type="subunit">
    <text evidence="7">Component of the eukaryotic translation initiation factor 3 (eIF-3) complex.</text>
</comment>
<feature type="compositionally biased region" description="Low complexity" evidence="8">
    <location>
        <begin position="932"/>
        <end position="941"/>
    </location>
</feature>
<sequence>MPPVARPDTVLKRAEELIGVGQSQAALQALHDIFTSRRFKQTPLSSLEPIVLRFIDLCVELKRGRTAKDGLVQYKNASQNSNPASIELVINHFLKLANQKVVEAQEKANHVTGGALTQDDAAAGEGGEAAAEAEVDDLEESETPESMLLGSVSVEESKDRTDRVLVTPWLKFLWEAYRTALDILKNNARLELPYQQVAHQALKFCLTYQRKTEFRRLCELMRNHLQNVSRFGQHNNAINLTDADTLQRHLDTRFAQLNSAVELELWQEAFRSVEDVHNLLTTAKKAPRPTMMANYYEKLARIFLVSDNALFHAAAWNRYYSLARLSGKSDDEQAKIASYVLLSALAVPVISSSAPGTGNLNRVKTDFLQGDVEGRSRTGRLTALLGLQRTPTRAGLLKEALMRNVLKKALPEIRELYHMLEVEFHPLSICAKIQPIIAKLAADQSGMGRYVKQLHSVILTRLFQQLSQVYDKVKLTKVMDLVSPFEAPYNYTAADIERFALNACKRGHLNISIDHLEKAITFQDDVFQTDLHPSSQPSASGGSSFSANAAIEADSVRLQSTPSELVRTQLQRLAYTLDTTIKVIDPTIVEIATRAKREAFAHAIAVADQEHRAAVARKAILARRKELLTEKAAAREKDEAVARAERARAAAEAERKRIEEENRRREQERIKKELEAVRVEEARKMAQNLKERGGLKLEDAEIANLDTDQLVQMQVEQIEKEKRDLNERLRVIHRRMDHIERAYRREEIPLLGEDYERQKAVDLQFYNASHTTLLQAAKEKHEHDVEVKKRLIKILPDYKVLRAELEEKRKEEISQKKAKAQKMIEKEKAKRKAAAIQARKDEIARAEEEERLRVLEEERERKRAEEEARREEERKAEAAQKAEAEAARRAEREAERRKLDEIAEKQRQREREAEERLLAKREEERRRGAGSGSSTPSTGGAWRPTRASATATPDSRDEPSAGPPLFGNGGGWREKAAAKAQQGGTSTPATNGSSTPPRVSADSSPVPTGRTSAAGAPDAASKPSVYRPGAFAARKLGSGPSWREREAAKQQADSK</sequence>
<dbReference type="GO" id="GO:0033290">
    <property type="term" value="C:eukaryotic 48S preinitiation complex"/>
    <property type="evidence" value="ECO:0007669"/>
    <property type="project" value="UniProtKB-UniRule"/>
</dbReference>
<dbReference type="STRING" id="1037660.A0A066VVJ6"/>
<dbReference type="GO" id="GO:0071541">
    <property type="term" value="C:eukaryotic translation initiation factor 3 complex, eIF3m"/>
    <property type="evidence" value="ECO:0007669"/>
    <property type="project" value="TreeGrafter"/>
</dbReference>
<reference evidence="10 11" key="1">
    <citation type="submission" date="2014-05" db="EMBL/GenBank/DDBJ databases">
        <title>Draft genome sequence of a rare smut relative, Tilletiaria anomala UBC 951.</title>
        <authorList>
            <consortium name="DOE Joint Genome Institute"/>
            <person name="Toome M."/>
            <person name="Kuo A."/>
            <person name="Henrissat B."/>
            <person name="Lipzen A."/>
            <person name="Tritt A."/>
            <person name="Yoshinaga Y."/>
            <person name="Zane M."/>
            <person name="Barry K."/>
            <person name="Grigoriev I.V."/>
            <person name="Spatafora J.W."/>
            <person name="Aimea M.C."/>
        </authorList>
    </citation>
    <scope>NUCLEOTIDE SEQUENCE [LARGE SCALE GENOMIC DNA]</scope>
    <source>
        <strain evidence="10 11">UBC 951</strain>
    </source>
</reference>
<dbReference type="EMBL" id="JMSN01000040">
    <property type="protein sequence ID" value="KDN45747.1"/>
    <property type="molecule type" value="Genomic_DNA"/>
</dbReference>
<dbReference type="AlphaFoldDB" id="A0A066VVJ6"/>
<dbReference type="GO" id="GO:0003729">
    <property type="term" value="F:mRNA binding"/>
    <property type="evidence" value="ECO:0007669"/>
    <property type="project" value="TreeGrafter"/>
</dbReference>
<dbReference type="FunCoup" id="A0A066VVJ6">
    <property type="interactions" value="626"/>
</dbReference>
<dbReference type="InterPro" id="IPR000717">
    <property type="entry name" value="PCI_dom"/>
</dbReference>
<feature type="compositionally biased region" description="Polar residues" evidence="8">
    <location>
        <begin position="982"/>
        <end position="1011"/>
    </location>
</feature>
<dbReference type="InParanoid" id="A0A066VVJ6"/>
<dbReference type="InterPro" id="IPR054711">
    <property type="entry name" value="eIF3a_PCI_TPR-like"/>
</dbReference>
<evidence type="ECO:0000256" key="4">
    <source>
        <dbReference type="ARBA" id="ARBA00022884"/>
    </source>
</evidence>
<dbReference type="FunFam" id="4.10.860.10:FF:000001">
    <property type="entry name" value="Eukaryotic translation initiation factor 3 subunit A"/>
    <property type="match status" value="1"/>
</dbReference>
<dbReference type="GO" id="GO:0001732">
    <property type="term" value="P:formation of cytoplasmic translation initiation complex"/>
    <property type="evidence" value="ECO:0007669"/>
    <property type="project" value="UniProtKB-UniRule"/>
</dbReference>
<evidence type="ECO:0000256" key="5">
    <source>
        <dbReference type="ARBA" id="ARBA00022917"/>
    </source>
</evidence>
<dbReference type="FunFam" id="1.25.40.860:FF:000003">
    <property type="entry name" value="Eukaryotic translation initiation factor 3 subunit A"/>
    <property type="match status" value="1"/>
</dbReference>
<proteinExistence type="inferred from homology"/>
<comment type="similarity">
    <text evidence="7">Belongs to the eIF-3 subunit A family.</text>
</comment>
<feature type="domain" description="PCI" evidence="9">
    <location>
        <begin position="333"/>
        <end position="527"/>
    </location>
</feature>
<dbReference type="GO" id="GO:0016282">
    <property type="term" value="C:eukaryotic 43S preinitiation complex"/>
    <property type="evidence" value="ECO:0007669"/>
    <property type="project" value="UniProtKB-UniRule"/>
</dbReference>
<evidence type="ECO:0000256" key="2">
    <source>
        <dbReference type="ARBA" id="ARBA00022490"/>
    </source>
</evidence>
<evidence type="ECO:0000313" key="10">
    <source>
        <dbReference type="EMBL" id="KDN45747.1"/>
    </source>
</evidence>
<keyword evidence="11" id="KW-1185">Reference proteome</keyword>
<dbReference type="OMA" id="EHITNKR"/>
<organism evidence="10 11">
    <name type="scientific">Tilletiaria anomala (strain ATCC 24038 / CBS 436.72 / UBC 951)</name>
    <dbReference type="NCBI Taxonomy" id="1037660"/>
    <lineage>
        <taxon>Eukaryota</taxon>
        <taxon>Fungi</taxon>
        <taxon>Dikarya</taxon>
        <taxon>Basidiomycota</taxon>
        <taxon>Ustilaginomycotina</taxon>
        <taxon>Exobasidiomycetes</taxon>
        <taxon>Georgefischeriales</taxon>
        <taxon>Tilletiariaceae</taxon>
        <taxon>Tilletiaria</taxon>
    </lineage>
</organism>
<dbReference type="InterPro" id="IPR027512">
    <property type="entry name" value="EIF3A"/>
</dbReference>
<dbReference type="PANTHER" id="PTHR14005">
    <property type="entry name" value="EUKARYOTIC TRANSLATION INITIATION FACTOR 3, THETA SUBUNIT"/>
    <property type="match status" value="1"/>
</dbReference>
<protein>
    <recommendedName>
        <fullName evidence="7">Eukaryotic translation initiation factor 3 subunit A</fullName>
        <shortName evidence="7">eIF3a</shortName>
    </recommendedName>
    <alternativeName>
        <fullName evidence="7">Eukaryotic translation initiation factor 3 110 kDa subunit homolog</fullName>
        <shortName evidence="7">eIF3 p110</shortName>
    </alternativeName>
    <alternativeName>
        <fullName evidence="7">Translation initiation factor eIF3, p110 subunit homolog</fullName>
    </alternativeName>
</protein>
<dbReference type="GO" id="GO:0002188">
    <property type="term" value="P:translation reinitiation"/>
    <property type="evidence" value="ECO:0007669"/>
    <property type="project" value="TreeGrafter"/>
</dbReference>
<feature type="coiled-coil region" evidence="7">
    <location>
        <begin position="617"/>
        <end position="742"/>
    </location>
</feature>